<keyword evidence="4" id="KW-1185">Reference proteome</keyword>
<dbReference type="Proteomes" id="UP001268089">
    <property type="component" value="Unassembled WGS sequence"/>
</dbReference>
<dbReference type="SUPFAM" id="SSF51905">
    <property type="entry name" value="FAD/NAD(P)-binding domain"/>
    <property type="match status" value="1"/>
</dbReference>
<proteinExistence type="predicted"/>
<dbReference type="GO" id="GO:0016491">
    <property type="term" value="F:oxidoreductase activity"/>
    <property type="evidence" value="ECO:0007669"/>
    <property type="project" value="UniProtKB-KW"/>
</dbReference>
<protein>
    <submittedName>
        <fullName evidence="3">tRNA 5-methylaminomethyl-2-thiouridine biosynthesis bifunctional protein</fullName>
        <ecNumber evidence="3">1.5.-.-</ecNumber>
        <ecNumber evidence="3">2.1.1.61</ecNumber>
    </submittedName>
</protein>
<dbReference type="Gene3D" id="3.50.50.60">
    <property type="entry name" value="FAD/NAD(P)-binding domain"/>
    <property type="match status" value="2"/>
</dbReference>
<gene>
    <name evidence="3" type="ORF">J2X15_000404</name>
</gene>
<feature type="domain" description="FAD dependent oxidoreductase" evidence="2">
    <location>
        <begin position="289"/>
        <end position="530"/>
    </location>
</feature>
<evidence type="ECO:0000256" key="1">
    <source>
        <dbReference type="ARBA" id="ARBA00023002"/>
    </source>
</evidence>
<dbReference type="GO" id="GO:0004808">
    <property type="term" value="F:tRNA (5-methylaminomethyl-2-thiouridylate)(34)-methyltransferase activity"/>
    <property type="evidence" value="ECO:0007669"/>
    <property type="project" value="UniProtKB-EC"/>
</dbReference>
<sequence length="566" mass="60516">MPSHLPGAWAGQAAWTVLDTHFAAGAAFLDCWQTWRSDPQRPRMLHYVGILSLSQLQALSIPHHASPATEDLARALADQCKDLDTGFHRLLLHGGLVSLTLCVGDAKPVLAELTFRANTVWVQPDATWDKWATKALARCCQRGAHLQWQTAPAHASAWLAEAGFVDAQGSTDLSAEFNPRWSLGPRDTEPANRTPAHCAIIGAGLSGASVAQALALRGWQVTVLDRHPAPAGGASGLPAGLVVPHISADDSPRSRMSRVGVRLMLHHARTLLAEGHDWQLTGVQELQRDTGTSLWHTQAAWIQPARLIQRWLDHPNIRYLGASSVAGIQWDGAAWQLHDTSGATLVQADVVVCANATGSVPLLVSQHTAPLLSTGLLQRLQSLQAVHGTISLGPTPQPLPAEWPAHPVNGHGSFIPDVPLDTGRSWLAGATFEPEAIPECAGPAIAPLAQQHQANAKKLSELLPAVGTWLAPEFDSGRVTHWSGTRCVTHDRLPLVGPLTEGAQSSLWMQVGMGARGLSFSALGAQLLVARLCGEPWPLEASLARSLDVARTGRRRGATRKPVSDD</sequence>
<evidence type="ECO:0000313" key="3">
    <source>
        <dbReference type="EMBL" id="MDR7305138.1"/>
    </source>
</evidence>
<dbReference type="PANTHER" id="PTHR13847:SF289">
    <property type="entry name" value="GLYCINE OXIDASE"/>
    <property type="match status" value="1"/>
</dbReference>
<reference evidence="3 4" key="1">
    <citation type="submission" date="2023-07" db="EMBL/GenBank/DDBJ databases">
        <title>Sorghum-associated microbial communities from plants grown in Nebraska, USA.</title>
        <authorList>
            <person name="Schachtman D."/>
        </authorList>
    </citation>
    <scope>NUCLEOTIDE SEQUENCE [LARGE SCALE GENOMIC DNA]</scope>
    <source>
        <strain evidence="3 4">BE308</strain>
    </source>
</reference>
<dbReference type="EC" id="2.1.1.61" evidence="3"/>
<dbReference type="InterPro" id="IPR006076">
    <property type="entry name" value="FAD-dep_OxRdtase"/>
</dbReference>
<comment type="caution">
    <text evidence="3">The sequence shown here is derived from an EMBL/GenBank/DDBJ whole genome shotgun (WGS) entry which is preliminary data.</text>
</comment>
<keyword evidence="3" id="KW-0489">Methyltransferase</keyword>
<name>A0ABU1ZI22_9BURK</name>
<dbReference type="Gene3D" id="3.40.50.150">
    <property type="entry name" value="Vaccinia Virus protein VP39"/>
    <property type="match status" value="1"/>
</dbReference>
<evidence type="ECO:0000313" key="4">
    <source>
        <dbReference type="Proteomes" id="UP001268089"/>
    </source>
</evidence>
<organism evidence="3 4">
    <name type="scientific">Rhodoferax saidenbachensis</name>
    <dbReference type="NCBI Taxonomy" id="1484693"/>
    <lineage>
        <taxon>Bacteria</taxon>
        <taxon>Pseudomonadati</taxon>
        <taxon>Pseudomonadota</taxon>
        <taxon>Betaproteobacteria</taxon>
        <taxon>Burkholderiales</taxon>
        <taxon>Comamonadaceae</taxon>
        <taxon>Rhodoferax</taxon>
    </lineage>
</organism>
<dbReference type="InterPro" id="IPR029063">
    <property type="entry name" value="SAM-dependent_MTases_sf"/>
</dbReference>
<evidence type="ECO:0000259" key="2">
    <source>
        <dbReference type="Pfam" id="PF01266"/>
    </source>
</evidence>
<accession>A0ABU1ZI22</accession>
<feature type="domain" description="FAD dependent oxidoreductase" evidence="2">
    <location>
        <begin position="198"/>
        <end position="286"/>
    </location>
</feature>
<keyword evidence="3" id="KW-0808">Transferase</keyword>
<dbReference type="EMBL" id="JAVDXO010000001">
    <property type="protein sequence ID" value="MDR7305138.1"/>
    <property type="molecule type" value="Genomic_DNA"/>
</dbReference>
<keyword evidence="1 3" id="KW-0560">Oxidoreductase</keyword>
<dbReference type="PANTHER" id="PTHR13847">
    <property type="entry name" value="SARCOSINE DEHYDROGENASE-RELATED"/>
    <property type="match status" value="1"/>
</dbReference>
<dbReference type="GO" id="GO:0032259">
    <property type="term" value="P:methylation"/>
    <property type="evidence" value="ECO:0007669"/>
    <property type="project" value="UniProtKB-KW"/>
</dbReference>
<dbReference type="Pfam" id="PF01266">
    <property type="entry name" value="DAO"/>
    <property type="match status" value="2"/>
</dbReference>
<dbReference type="InterPro" id="IPR036188">
    <property type="entry name" value="FAD/NAD-bd_sf"/>
</dbReference>
<dbReference type="EC" id="1.5.-.-" evidence="3"/>